<dbReference type="Proteomes" id="UP000831796">
    <property type="component" value="Chromosome"/>
</dbReference>
<protein>
    <submittedName>
        <fullName evidence="2">Uncharacterized protein</fullName>
    </submittedName>
</protein>
<evidence type="ECO:0000313" key="3">
    <source>
        <dbReference type="Proteomes" id="UP000831796"/>
    </source>
</evidence>
<accession>A0A8T9QBN9</accession>
<dbReference type="KEGG" id="hcu:MUN79_04525"/>
<sequence>MTSPQVALTTGSVKTQAKDVAKGLVQSVVQSKVDDAKLKLAARSQVAQDSARKELDRKRLELEEKARQEIEKKRLEAQAKLKSQATQTLGNLFGKPKKPAAKTPDPAPADTAKGGQ</sequence>
<feature type="region of interest" description="Disordered" evidence="1">
    <location>
        <begin position="81"/>
        <end position="116"/>
    </location>
</feature>
<feature type="compositionally biased region" description="Polar residues" evidence="1">
    <location>
        <begin position="81"/>
        <end position="90"/>
    </location>
</feature>
<proteinExistence type="predicted"/>
<organism evidence="2 3">
    <name type="scientific">Hymenobacter cellulosilyticus</name>
    <dbReference type="NCBI Taxonomy" id="2932248"/>
    <lineage>
        <taxon>Bacteria</taxon>
        <taxon>Pseudomonadati</taxon>
        <taxon>Bacteroidota</taxon>
        <taxon>Cytophagia</taxon>
        <taxon>Cytophagales</taxon>
        <taxon>Hymenobacteraceae</taxon>
        <taxon>Hymenobacter</taxon>
    </lineage>
</organism>
<dbReference type="AlphaFoldDB" id="A0A8T9QBN9"/>
<evidence type="ECO:0000256" key="1">
    <source>
        <dbReference type="SAM" id="MobiDB-lite"/>
    </source>
</evidence>
<reference evidence="2" key="1">
    <citation type="submission" date="2022-04" db="EMBL/GenBank/DDBJ databases">
        <title>Hymenobacter sp. isolated from the air.</title>
        <authorList>
            <person name="Won M."/>
            <person name="Lee C.-M."/>
            <person name="Woen H.-Y."/>
            <person name="Kwon S.-W."/>
        </authorList>
    </citation>
    <scope>NUCLEOTIDE SEQUENCE</scope>
    <source>
        <strain evidence="2">5116S-3</strain>
    </source>
</reference>
<dbReference type="RefSeq" id="WP_244676594.1">
    <property type="nucleotide sequence ID" value="NZ_CP095046.1"/>
</dbReference>
<feature type="compositionally biased region" description="Low complexity" evidence="1">
    <location>
        <begin position="101"/>
        <end position="116"/>
    </location>
</feature>
<evidence type="ECO:0000313" key="2">
    <source>
        <dbReference type="EMBL" id="UOQ73240.1"/>
    </source>
</evidence>
<name>A0A8T9QBN9_9BACT</name>
<keyword evidence="3" id="KW-1185">Reference proteome</keyword>
<gene>
    <name evidence="2" type="ORF">MUN79_04525</name>
</gene>
<dbReference type="EMBL" id="CP095046">
    <property type="protein sequence ID" value="UOQ73240.1"/>
    <property type="molecule type" value="Genomic_DNA"/>
</dbReference>